<dbReference type="EMBL" id="VIVQ01000003">
    <property type="protein sequence ID" value="TWE09377.1"/>
    <property type="molecule type" value="Genomic_DNA"/>
</dbReference>
<evidence type="ECO:0000256" key="1">
    <source>
        <dbReference type="SAM" id="Phobius"/>
    </source>
</evidence>
<dbReference type="RefSeq" id="WP_211841748.1">
    <property type="nucleotide sequence ID" value="NZ_VIVQ01000003.1"/>
</dbReference>
<organism evidence="2 3">
    <name type="scientific">Rudaeicoccus suwonensis</name>
    <dbReference type="NCBI Taxonomy" id="657409"/>
    <lineage>
        <taxon>Bacteria</taxon>
        <taxon>Bacillati</taxon>
        <taxon>Actinomycetota</taxon>
        <taxon>Actinomycetes</taxon>
        <taxon>Micrococcales</taxon>
        <taxon>Dermacoccaceae</taxon>
        <taxon>Rudaeicoccus</taxon>
    </lineage>
</organism>
<keyword evidence="3" id="KW-1185">Reference proteome</keyword>
<reference evidence="2 3" key="1">
    <citation type="submission" date="2019-06" db="EMBL/GenBank/DDBJ databases">
        <title>Sequencing the genomes of 1000 actinobacteria strains.</title>
        <authorList>
            <person name="Klenk H.-P."/>
        </authorList>
    </citation>
    <scope>NUCLEOTIDE SEQUENCE [LARGE SCALE GENOMIC DNA]</scope>
    <source>
        <strain evidence="2 3">DSM 19560</strain>
    </source>
</reference>
<keyword evidence="1" id="KW-0472">Membrane</keyword>
<evidence type="ECO:0000313" key="2">
    <source>
        <dbReference type="EMBL" id="TWE09377.1"/>
    </source>
</evidence>
<name>A0A561E195_9MICO</name>
<evidence type="ECO:0008006" key="4">
    <source>
        <dbReference type="Google" id="ProtNLM"/>
    </source>
</evidence>
<keyword evidence="1" id="KW-0812">Transmembrane</keyword>
<protein>
    <recommendedName>
        <fullName evidence="4">Membrane protein YeaQ/YmgE (Transglycosylase-associated protein family)</fullName>
    </recommendedName>
</protein>
<feature type="transmembrane region" description="Helical" evidence="1">
    <location>
        <begin position="30"/>
        <end position="53"/>
    </location>
</feature>
<proteinExistence type="predicted"/>
<gene>
    <name evidence="2" type="ORF">BKA23_3079</name>
</gene>
<evidence type="ECO:0000313" key="3">
    <source>
        <dbReference type="Proteomes" id="UP000318297"/>
    </source>
</evidence>
<feature type="transmembrane region" description="Helical" evidence="1">
    <location>
        <begin position="6"/>
        <end position="23"/>
    </location>
</feature>
<accession>A0A561E195</accession>
<keyword evidence="1" id="KW-1133">Transmembrane helix</keyword>
<sequence length="87" mass="9116">MISAIIGSVIAGLIIGAVARLILPGKQDISILMTIVIGVVSSLIVGIIFGAAFKHGHPWISWIIAVIVAAGAIVLYGNMTGRRQVRR</sequence>
<feature type="transmembrane region" description="Helical" evidence="1">
    <location>
        <begin position="59"/>
        <end position="77"/>
    </location>
</feature>
<dbReference type="AlphaFoldDB" id="A0A561E195"/>
<comment type="caution">
    <text evidence="2">The sequence shown here is derived from an EMBL/GenBank/DDBJ whole genome shotgun (WGS) entry which is preliminary data.</text>
</comment>
<dbReference type="Proteomes" id="UP000318297">
    <property type="component" value="Unassembled WGS sequence"/>
</dbReference>